<evidence type="ECO:0000313" key="10">
    <source>
        <dbReference type="EMBL" id="UKK00353.2"/>
    </source>
</evidence>
<evidence type="ECO:0000256" key="7">
    <source>
        <dbReference type="ARBA" id="ARBA00022840"/>
    </source>
</evidence>
<dbReference type="GO" id="GO:0009398">
    <property type="term" value="P:FMN biosynthetic process"/>
    <property type="evidence" value="ECO:0007669"/>
    <property type="project" value="TreeGrafter"/>
</dbReference>
<keyword evidence="5" id="KW-0808">Transferase</keyword>
<evidence type="ECO:0000256" key="4">
    <source>
        <dbReference type="ARBA" id="ARBA00022643"/>
    </source>
</evidence>
<dbReference type="Proteomes" id="UP000244811">
    <property type="component" value="Chromosome 1"/>
</dbReference>
<keyword evidence="8" id="KW-0732">Signal</keyword>
<dbReference type="SMART" id="SM00904">
    <property type="entry name" value="Flavokinase"/>
    <property type="match status" value="1"/>
</dbReference>
<evidence type="ECO:0000259" key="9">
    <source>
        <dbReference type="SMART" id="SM00904"/>
    </source>
</evidence>
<evidence type="ECO:0000256" key="1">
    <source>
        <dbReference type="ARBA" id="ARBA00005201"/>
    </source>
</evidence>
<organism evidence="10 11">
    <name type="scientific">Theileria orientalis</name>
    <dbReference type="NCBI Taxonomy" id="68886"/>
    <lineage>
        <taxon>Eukaryota</taxon>
        <taxon>Sar</taxon>
        <taxon>Alveolata</taxon>
        <taxon>Apicomplexa</taxon>
        <taxon>Aconoidasida</taxon>
        <taxon>Piroplasmida</taxon>
        <taxon>Theileriidae</taxon>
        <taxon>Theileria</taxon>
    </lineage>
</organism>
<evidence type="ECO:0000256" key="8">
    <source>
        <dbReference type="SAM" id="SignalP"/>
    </source>
</evidence>
<dbReference type="GO" id="GO:0009231">
    <property type="term" value="P:riboflavin biosynthetic process"/>
    <property type="evidence" value="ECO:0007669"/>
    <property type="project" value="InterPro"/>
</dbReference>
<keyword evidence="4" id="KW-0288">FMN</keyword>
<comment type="pathway">
    <text evidence="1">Cofactor biosynthesis; FMN biosynthesis; FMN from riboflavin (ATP route): step 1/1.</text>
</comment>
<evidence type="ECO:0000256" key="3">
    <source>
        <dbReference type="ARBA" id="ARBA00022630"/>
    </source>
</evidence>
<dbReference type="InterPro" id="IPR023465">
    <property type="entry name" value="Riboflavin_kinase_dom_sf"/>
</dbReference>
<dbReference type="EC" id="2.7.1.26" evidence="2"/>
<dbReference type="InterPro" id="IPR015865">
    <property type="entry name" value="Riboflavin_kinase_bac/euk"/>
</dbReference>
<dbReference type="SUPFAM" id="SSF82114">
    <property type="entry name" value="Riboflavin kinase-like"/>
    <property type="match status" value="1"/>
</dbReference>
<dbReference type="GO" id="GO:0005524">
    <property type="term" value="F:ATP binding"/>
    <property type="evidence" value="ECO:0007669"/>
    <property type="project" value="UniProtKB-KW"/>
</dbReference>
<dbReference type="EMBL" id="CP056069">
    <property type="protein sequence ID" value="UKK00353.2"/>
    <property type="molecule type" value="Genomic_DNA"/>
</dbReference>
<evidence type="ECO:0000256" key="6">
    <source>
        <dbReference type="ARBA" id="ARBA00022741"/>
    </source>
</evidence>
<feature type="domain" description="Riboflavin kinase" evidence="9">
    <location>
        <begin position="119"/>
        <end position="251"/>
    </location>
</feature>
<name>A0A976M9X8_THEOR</name>
<accession>A0A976M9X8</accession>
<proteinExistence type="predicted"/>
<dbReference type="PANTHER" id="PTHR22749">
    <property type="entry name" value="RIBOFLAVIN KINASE/FMN ADENYLYLTRANSFERASE"/>
    <property type="match status" value="1"/>
</dbReference>
<dbReference type="Pfam" id="PF01687">
    <property type="entry name" value="Flavokinase"/>
    <property type="match status" value="1"/>
</dbReference>
<gene>
    <name evidence="10" type="ORF">MACK_000425</name>
</gene>
<evidence type="ECO:0000313" key="11">
    <source>
        <dbReference type="Proteomes" id="UP000244811"/>
    </source>
</evidence>
<feature type="chain" id="PRO_5037961608" description="riboflavin kinase" evidence="8">
    <location>
        <begin position="23"/>
        <end position="254"/>
    </location>
</feature>
<evidence type="ECO:0000256" key="5">
    <source>
        <dbReference type="ARBA" id="ARBA00022679"/>
    </source>
</evidence>
<protein>
    <recommendedName>
        <fullName evidence="2">riboflavin kinase</fullName>
        <ecNumber evidence="2">2.7.1.26</ecNumber>
    </recommendedName>
</protein>
<dbReference type="GO" id="GO:0008531">
    <property type="term" value="F:riboflavin kinase activity"/>
    <property type="evidence" value="ECO:0007669"/>
    <property type="project" value="UniProtKB-EC"/>
</dbReference>
<keyword evidence="3" id="KW-0285">Flavoprotein</keyword>
<keyword evidence="6" id="KW-0547">Nucleotide-binding</keyword>
<sequence>MSKWVPSKCKFIFITSLPSVVAEFLTIQEFLPAMSKCCTIVSHLDEVSQSVLKSAFESYKIISTNDAFINKVKVFLQMFNSNPNVVKTTISRPNYSGRKVDLLSKLDSDVTGTIGSYLQLSNKITLIGTVFPGNGRGWPLLGIPTANLRCENVPHLITGVYIGYAYIAGNSEVARDRKLDAIVSIGFNPHFFGENYSIETYLYHEFRYSLLDQQVHLTIEGYLRTDSKFDSLESLIQAIQQDLHLHKAIIEANC</sequence>
<dbReference type="AlphaFoldDB" id="A0A976M9X8"/>
<dbReference type="Gene3D" id="2.40.30.30">
    <property type="entry name" value="Riboflavin kinase-like"/>
    <property type="match status" value="1"/>
</dbReference>
<reference evidence="10" key="1">
    <citation type="submission" date="2022-07" db="EMBL/GenBank/DDBJ databases">
        <title>Evaluation of T. orientalis genome assembly methods using nanopore sequencing and analysis of variation between genomes.</title>
        <authorList>
            <person name="Yam J."/>
            <person name="Micallef M.L."/>
            <person name="Liu M."/>
            <person name="Djordjevic S.P."/>
            <person name="Bogema D.R."/>
            <person name="Jenkins C."/>
        </authorList>
    </citation>
    <scope>NUCLEOTIDE SEQUENCE</scope>
    <source>
        <strain evidence="10">Goon Nure</strain>
    </source>
</reference>
<dbReference type="InterPro" id="IPR023468">
    <property type="entry name" value="Riboflavin_kinase"/>
</dbReference>
<dbReference type="PANTHER" id="PTHR22749:SF6">
    <property type="entry name" value="RIBOFLAVIN KINASE"/>
    <property type="match status" value="1"/>
</dbReference>
<keyword evidence="7" id="KW-0067">ATP-binding</keyword>
<feature type="signal peptide" evidence="8">
    <location>
        <begin position="1"/>
        <end position="22"/>
    </location>
</feature>
<evidence type="ECO:0000256" key="2">
    <source>
        <dbReference type="ARBA" id="ARBA00012105"/>
    </source>
</evidence>